<feature type="compositionally biased region" description="Polar residues" evidence="1">
    <location>
        <begin position="11"/>
        <end position="21"/>
    </location>
</feature>
<evidence type="ECO:0000313" key="2">
    <source>
        <dbReference type="EMBL" id="KAG7165770.1"/>
    </source>
</evidence>
<keyword evidence="3" id="KW-1185">Reference proteome</keyword>
<feature type="non-terminal residue" evidence="2">
    <location>
        <position position="115"/>
    </location>
</feature>
<sequence length="115" mass="12487">NQNKHQHTAFHVSSSLNKQNKNGGGSAKQGPQPYELHSVWSQDVPSVNVTLTAHTSSLITNRPSSLRHHHRSIKPPSSPPVHQASVITTGPSSLRHHHRSTKPPSSPTKLPSSPQ</sequence>
<name>A0A8J5MVB1_HOMAM</name>
<accession>A0A8J5MVB1</accession>
<gene>
    <name evidence="2" type="ORF">Hamer_G022687</name>
</gene>
<dbReference type="AlphaFoldDB" id="A0A8J5MVB1"/>
<feature type="region of interest" description="Disordered" evidence="1">
    <location>
        <begin position="1"/>
        <end position="39"/>
    </location>
</feature>
<feature type="region of interest" description="Disordered" evidence="1">
    <location>
        <begin position="55"/>
        <end position="115"/>
    </location>
</feature>
<proteinExistence type="predicted"/>
<evidence type="ECO:0000256" key="1">
    <source>
        <dbReference type="SAM" id="MobiDB-lite"/>
    </source>
</evidence>
<dbReference type="Proteomes" id="UP000747542">
    <property type="component" value="Unassembled WGS sequence"/>
</dbReference>
<dbReference type="EMBL" id="JAHLQT010023675">
    <property type="protein sequence ID" value="KAG7165770.1"/>
    <property type="molecule type" value="Genomic_DNA"/>
</dbReference>
<feature type="non-terminal residue" evidence="2">
    <location>
        <position position="1"/>
    </location>
</feature>
<reference evidence="2" key="1">
    <citation type="journal article" date="2021" name="Sci. Adv.">
        <title>The American lobster genome reveals insights on longevity, neural, and immune adaptations.</title>
        <authorList>
            <person name="Polinski J.M."/>
            <person name="Zimin A.V."/>
            <person name="Clark K.F."/>
            <person name="Kohn A.B."/>
            <person name="Sadowski N."/>
            <person name="Timp W."/>
            <person name="Ptitsyn A."/>
            <person name="Khanna P."/>
            <person name="Romanova D.Y."/>
            <person name="Williams P."/>
            <person name="Greenwood S.J."/>
            <person name="Moroz L.L."/>
            <person name="Walt D.R."/>
            <person name="Bodnar A.G."/>
        </authorList>
    </citation>
    <scope>NUCLEOTIDE SEQUENCE</scope>
    <source>
        <strain evidence="2">GMGI-L3</strain>
    </source>
</reference>
<evidence type="ECO:0000313" key="3">
    <source>
        <dbReference type="Proteomes" id="UP000747542"/>
    </source>
</evidence>
<protein>
    <submittedName>
        <fullName evidence="2">Uncharacterized protein</fullName>
    </submittedName>
</protein>
<comment type="caution">
    <text evidence="2">The sequence shown here is derived from an EMBL/GenBank/DDBJ whole genome shotgun (WGS) entry which is preliminary data.</text>
</comment>
<organism evidence="2 3">
    <name type="scientific">Homarus americanus</name>
    <name type="common">American lobster</name>
    <dbReference type="NCBI Taxonomy" id="6706"/>
    <lineage>
        <taxon>Eukaryota</taxon>
        <taxon>Metazoa</taxon>
        <taxon>Ecdysozoa</taxon>
        <taxon>Arthropoda</taxon>
        <taxon>Crustacea</taxon>
        <taxon>Multicrustacea</taxon>
        <taxon>Malacostraca</taxon>
        <taxon>Eumalacostraca</taxon>
        <taxon>Eucarida</taxon>
        <taxon>Decapoda</taxon>
        <taxon>Pleocyemata</taxon>
        <taxon>Astacidea</taxon>
        <taxon>Nephropoidea</taxon>
        <taxon>Nephropidae</taxon>
        <taxon>Homarus</taxon>
    </lineage>
</organism>
<feature type="compositionally biased region" description="Polar residues" evidence="1">
    <location>
        <begin position="55"/>
        <end position="64"/>
    </location>
</feature>